<proteinExistence type="inferred from homology"/>
<evidence type="ECO:0000256" key="10">
    <source>
        <dbReference type="ARBA" id="ARBA00022989"/>
    </source>
</evidence>
<evidence type="ECO:0000313" key="18">
    <source>
        <dbReference type="Proteomes" id="UP000265515"/>
    </source>
</evidence>
<comment type="similarity">
    <text evidence="3 14">Belongs to the alternative oxidase family.</text>
</comment>
<dbReference type="STRING" id="69332.A0A388L5Y6"/>
<comment type="subunit">
    <text evidence="4">Homodimer; disulfide-linked.</text>
</comment>
<dbReference type="GO" id="GO:0010230">
    <property type="term" value="P:alternative respiration"/>
    <property type="evidence" value="ECO:0007669"/>
    <property type="project" value="TreeGrafter"/>
</dbReference>
<organism evidence="17 18">
    <name type="scientific">Chara braunii</name>
    <name type="common">Braun's stonewort</name>
    <dbReference type="NCBI Taxonomy" id="69332"/>
    <lineage>
        <taxon>Eukaryota</taxon>
        <taxon>Viridiplantae</taxon>
        <taxon>Streptophyta</taxon>
        <taxon>Charophyceae</taxon>
        <taxon>Charales</taxon>
        <taxon>Characeae</taxon>
        <taxon>Chara</taxon>
    </lineage>
</organism>
<dbReference type="InterPro" id="IPR038659">
    <property type="entry name" value="AOX_sf"/>
</dbReference>
<evidence type="ECO:0000256" key="11">
    <source>
        <dbReference type="ARBA" id="ARBA00023002"/>
    </source>
</evidence>
<dbReference type="EMBL" id="BFEA01000275">
    <property type="protein sequence ID" value="GBG77715.1"/>
    <property type="molecule type" value="Genomic_DNA"/>
</dbReference>
<evidence type="ECO:0000256" key="4">
    <source>
        <dbReference type="ARBA" id="ARBA00011748"/>
    </source>
</evidence>
<keyword evidence="8 14" id="KW-0479">Metal-binding</keyword>
<evidence type="ECO:0000256" key="2">
    <source>
        <dbReference type="ARBA" id="ARBA00004448"/>
    </source>
</evidence>
<dbReference type="GO" id="GO:0009916">
    <property type="term" value="F:alternative oxidase activity"/>
    <property type="evidence" value="ECO:0007669"/>
    <property type="project" value="UniProtKB-UniRule"/>
</dbReference>
<feature type="region of interest" description="Disordered" evidence="15">
    <location>
        <begin position="247"/>
        <end position="290"/>
    </location>
</feature>
<dbReference type="GO" id="GO:0098803">
    <property type="term" value="C:respiratory chain complex"/>
    <property type="evidence" value="ECO:0007669"/>
    <property type="project" value="UniProtKB-UniRule"/>
</dbReference>
<dbReference type="EC" id="1.10.3.11" evidence="14"/>
<name>A0A388L5Y6_CHABU</name>
<evidence type="ECO:0000313" key="17">
    <source>
        <dbReference type="EMBL" id="GBG77715.1"/>
    </source>
</evidence>
<dbReference type="Gramene" id="GBG77715">
    <property type="protein sequence ID" value="GBG77715"/>
    <property type="gene ID" value="CBR_g24162"/>
</dbReference>
<keyword evidence="7 14" id="KW-0812">Transmembrane</keyword>
<dbReference type="InterPro" id="IPR002680">
    <property type="entry name" value="AOX"/>
</dbReference>
<accession>A0A388L5Y6</accession>
<gene>
    <name evidence="17" type="ORF">CBR_g24162</name>
</gene>
<evidence type="ECO:0000256" key="6">
    <source>
        <dbReference type="ARBA" id="ARBA00022660"/>
    </source>
</evidence>
<evidence type="ECO:0000256" key="13">
    <source>
        <dbReference type="ARBA" id="ARBA00023136"/>
    </source>
</evidence>
<comment type="subcellular location">
    <subcellularLocation>
        <location evidence="2">Mitochondrion inner membrane</location>
        <topology evidence="2">Multi-pass membrane protein</topology>
    </subcellularLocation>
</comment>
<keyword evidence="9 14" id="KW-0249">Electron transport</keyword>
<evidence type="ECO:0000256" key="9">
    <source>
        <dbReference type="ARBA" id="ARBA00022982"/>
    </source>
</evidence>
<dbReference type="Gene3D" id="1.20.1260.140">
    <property type="entry name" value="Alternative oxidase"/>
    <property type="match status" value="1"/>
</dbReference>
<keyword evidence="12 14" id="KW-0408">Iron</keyword>
<evidence type="ECO:0000256" key="16">
    <source>
        <dbReference type="SAM" id="Phobius"/>
    </source>
</evidence>
<feature type="transmembrane region" description="Helical" evidence="16">
    <location>
        <begin position="443"/>
        <end position="462"/>
    </location>
</feature>
<dbReference type="GO" id="GO:0102721">
    <property type="term" value="F:ubiquinol:oxygen oxidoreductase activity"/>
    <property type="evidence" value="ECO:0007669"/>
    <property type="project" value="UniProtKB-EC"/>
</dbReference>
<sequence>MGFVSAGRKIGSGICREKSACVFWRVPVGGASLNSYHGGGGGAAGGVCNLGESGHAGDGRVHLYHTESGGVSRSDGFGSLYSPRWRVRNGEAEGSMKPAAAQAAVAVGPGRASVDKLSCFGNVLRRGGGALTNGSANVGIRDRAEIASVRRSLHAAAAVKNSAGRLLHPRGLEVEPQVSLGFAAQAPGGGLLNVHVRRGLSTCSHSSAGIELNGFVFEPQNGRVSLRPGTTAAFSSSTTAAAAAAGAGAGGRSGVTGTREAARSTVGLARSDSSEPREAREDHGGKGGMDTTREVAAVEDAHRVSEWAVEPRKLSRADGTPWPWRSFSPKDAVRYDSDLPASELMRHHPPQNFGDKFAYYLIKFLRVPTDLFFRKKYGCRAVMLETVAAVPGMVGGMLLHLQSLRRFEHSGGWIRTLISEAENERMHLMTFMEFAKPPLWERALVIVTQGVFGSAFFLLYVISPRVAHRVVGYLEEEAVVSYTRYLEEIDAGRIENIAAPQIAIDYWGLQRDARLRDVVLAVRADEAHHRDVNHFASDIKRAGKQLKDMPTALD</sequence>
<keyword evidence="11 14" id="KW-0560">Oxidoreductase</keyword>
<protein>
    <recommendedName>
        <fullName evidence="14">Ubiquinol oxidase</fullName>
        <ecNumber evidence="14">1.10.3.11</ecNumber>
    </recommendedName>
</protein>
<evidence type="ECO:0000256" key="8">
    <source>
        <dbReference type="ARBA" id="ARBA00022723"/>
    </source>
</evidence>
<evidence type="ECO:0000256" key="7">
    <source>
        <dbReference type="ARBA" id="ARBA00022692"/>
    </source>
</evidence>
<dbReference type="GO" id="GO:0005743">
    <property type="term" value="C:mitochondrial inner membrane"/>
    <property type="evidence" value="ECO:0007669"/>
    <property type="project" value="UniProtKB-SubCell"/>
</dbReference>
<keyword evidence="18" id="KW-1185">Reference proteome</keyword>
<dbReference type="AlphaFoldDB" id="A0A388L5Y6"/>
<feature type="compositionally biased region" description="Basic and acidic residues" evidence="15">
    <location>
        <begin position="272"/>
        <end position="285"/>
    </location>
</feature>
<dbReference type="GO" id="GO:0046872">
    <property type="term" value="F:metal ion binding"/>
    <property type="evidence" value="ECO:0007669"/>
    <property type="project" value="UniProtKB-UniRule"/>
</dbReference>
<evidence type="ECO:0000256" key="12">
    <source>
        <dbReference type="ARBA" id="ARBA00023004"/>
    </source>
</evidence>
<evidence type="ECO:0000256" key="3">
    <source>
        <dbReference type="ARBA" id="ARBA00008388"/>
    </source>
</evidence>
<keyword evidence="5" id="KW-0813">Transport</keyword>
<dbReference type="PANTHER" id="PTHR31803:SF3">
    <property type="entry name" value="ALTERNATIVE OXIDASE"/>
    <property type="match status" value="1"/>
</dbReference>
<comment type="caution">
    <text evidence="17">The sequence shown here is derived from an EMBL/GenBank/DDBJ whole genome shotgun (WGS) entry which is preliminary data.</text>
</comment>
<evidence type="ECO:0000256" key="1">
    <source>
        <dbReference type="ARBA" id="ARBA00001192"/>
    </source>
</evidence>
<dbReference type="OrthoDB" id="16906at2759"/>
<dbReference type="GO" id="GO:0106292">
    <property type="term" value="F:superoxide-generating NADPH oxidase activity"/>
    <property type="evidence" value="ECO:0007669"/>
    <property type="project" value="UniProtKB-ARBA"/>
</dbReference>
<dbReference type="PANTHER" id="PTHR31803">
    <property type="entry name" value="ALTERNATIVE OXIDASE"/>
    <property type="match status" value="1"/>
</dbReference>
<dbReference type="Proteomes" id="UP000265515">
    <property type="component" value="Unassembled WGS sequence"/>
</dbReference>
<keyword evidence="10 16" id="KW-1133">Transmembrane helix</keyword>
<evidence type="ECO:0000256" key="5">
    <source>
        <dbReference type="ARBA" id="ARBA00022448"/>
    </source>
</evidence>
<dbReference type="CDD" id="cd01053">
    <property type="entry name" value="AOX"/>
    <property type="match status" value="1"/>
</dbReference>
<comment type="cofactor">
    <cofactor evidence="14">
        <name>Fe cation</name>
        <dbReference type="ChEBI" id="CHEBI:24875"/>
    </cofactor>
    <text evidence="14">Binds 2 iron ions per subunit.</text>
</comment>
<reference evidence="17 18" key="1">
    <citation type="journal article" date="2018" name="Cell">
        <title>The Chara Genome: Secondary Complexity and Implications for Plant Terrestrialization.</title>
        <authorList>
            <person name="Nishiyama T."/>
            <person name="Sakayama H."/>
            <person name="Vries J.D."/>
            <person name="Buschmann H."/>
            <person name="Saint-Marcoux D."/>
            <person name="Ullrich K.K."/>
            <person name="Haas F.B."/>
            <person name="Vanderstraeten L."/>
            <person name="Becker D."/>
            <person name="Lang D."/>
            <person name="Vosolsobe S."/>
            <person name="Rombauts S."/>
            <person name="Wilhelmsson P.K.I."/>
            <person name="Janitza P."/>
            <person name="Kern R."/>
            <person name="Heyl A."/>
            <person name="Rumpler F."/>
            <person name="Villalobos L.I.A.C."/>
            <person name="Clay J.M."/>
            <person name="Skokan R."/>
            <person name="Toyoda A."/>
            <person name="Suzuki Y."/>
            <person name="Kagoshima H."/>
            <person name="Schijlen E."/>
            <person name="Tajeshwar N."/>
            <person name="Catarino B."/>
            <person name="Hetherington A.J."/>
            <person name="Saltykova A."/>
            <person name="Bonnot C."/>
            <person name="Breuninger H."/>
            <person name="Symeonidi A."/>
            <person name="Radhakrishnan G.V."/>
            <person name="Van Nieuwerburgh F."/>
            <person name="Deforce D."/>
            <person name="Chang C."/>
            <person name="Karol K.G."/>
            <person name="Hedrich R."/>
            <person name="Ulvskov P."/>
            <person name="Glockner G."/>
            <person name="Delwiche C.F."/>
            <person name="Petrasek J."/>
            <person name="Van de Peer Y."/>
            <person name="Friml J."/>
            <person name="Beilby M."/>
            <person name="Dolan L."/>
            <person name="Kohara Y."/>
            <person name="Sugano S."/>
            <person name="Fujiyama A."/>
            <person name="Delaux P.-M."/>
            <person name="Quint M."/>
            <person name="TheiBen G."/>
            <person name="Hagemann M."/>
            <person name="Harholt J."/>
            <person name="Dunand C."/>
            <person name="Zachgo S."/>
            <person name="Langdale J."/>
            <person name="Maumus F."/>
            <person name="Straeten D.V.D."/>
            <person name="Gould S.B."/>
            <person name="Rensing S.A."/>
        </authorList>
    </citation>
    <scope>NUCLEOTIDE SEQUENCE [LARGE SCALE GENOMIC DNA]</scope>
    <source>
        <strain evidence="17 18">S276</strain>
    </source>
</reference>
<dbReference type="Pfam" id="PF01786">
    <property type="entry name" value="AOX"/>
    <property type="match status" value="1"/>
</dbReference>
<evidence type="ECO:0000256" key="14">
    <source>
        <dbReference type="RuleBase" id="RU003779"/>
    </source>
</evidence>
<evidence type="ECO:0000256" key="15">
    <source>
        <dbReference type="SAM" id="MobiDB-lite"/>
    </source>
</evidence>
<keyword evidence="6 14" id="KW-0679">Respiratory chain</keyword>
<comment type="catalytic activity">
    <reaction evidence="1 14">
        <text>2 a ubiquinol + O2 = 2 a ubiquinone + 2 H2O</text>
        <dbReference type="Rhea" id="RHEA:30255"/>
        <dbReference type="Rhea" id="RHEA-COMP:9565"/>
        <dbReference type="Rhea" id="RHEA-COMP:9566"/>
        <dbReference type="ChEBI" id="CHEBI:15377"/>
        <dbReference type="ChEBI" id="CHEBI:15379"/>
        <dbReference type="ChEBI" id="CHEBI:16389"/>
        <dbReference type="ChEBI" id="CHEBI:17976"/>
        <dbReference type="EC" id="1.10.3.11"/>
    </reaction>
</comment>
<keyword evidence="13 14" id="KW-0472">Membrane</keyword>